<protein>
    <submittedName>
        <fullName evidence="4">Decarboxylase</fullName>
    </submittedName>
</protein>
<accession>A0A098S4J9</accession>
<evidence type="ECO:0000313" key="4">
    <source>
        <dbReference type="EMBL" id="KGE86738.1"/>
    </source>
</evidence>
<dbReference type="InterPro" id="IPR022644">
    <property type="entry name" value="De-COase2_N"/>
</dbReference>
<dbReference type="STRING" id="1524460.IX84_19920"/>
<dbReference type="SUPFAM" id="SSF50621">
    <property type="entry name" value="Alanine racemase C-terminal domain-like"/>
    <property type="match status" value="1"/>
</dbReference>
<reference evidence="4 5" key="1">
    <citation type="journal article" date="2014" name="Int. J. Syst. Evol. Microbiol.">
        <title>Phaeodactylibacter xiamenensis gen. nov., sp. nov., a member of the family Saprospiraceae isolated from the marine alga Phaeodactylum tricornutum.</title>
        <authorList>
            <person name="Chen Z.Jr."/>
            <person name="Lei X."/>
            <person name="Lai Q."/>
            <person name="Li Y."/>
            <person name="Zhang B."/>
            <person name="Zhang J."/>
            <person name="Zhang H."/>
            <person name="Yang L."/>
            <person name="Zheng W."/>
            <person name="Tian Y."/>
            <person name="Yu Z."/>
            <person name="Xu H.Jr."/>
            <person name="Zheng T."/>
        </authorList>
    </citation>
    <scope>NUCLEOTIDE SEQUENCE [LARGE SCALE GENOMIC DNA]</scope>
    <source>
        <strain evidence="4 5">KD52</strain>
    </source>
</reference>
<dbReference type="GO" id="GO:0006527">
    <property type="term" value="P:L-arginine catabolic process"/>
    <property type="evidence" value="ECO:0007669"/>
    <property type="project" value="InterPro"/>
</dbReference>
<name>A0A098S4J9_9BACT</name>
<dbReference type="Gene3D" id="2.40.37.10">
    <property type="entry name" value="Lyase, Ornithine Decarboxylase, Chain A, domain 1"/>
    <property type="match status" value="1"/>
</dbReference>
<evidence type="ECO:0000259" key="3">
    <source>
        <dbReference type="Pfam" id="PF02784"/>
    </source>
</evidence>
<comment type="cofactor">
    <cofactor evidence="1">
        <name>pyridoxal 5'-phosphate</name>
        <dbReference type="ChEBI" id="CHEBI:597326"/>
    </cofactor>
</comment>
<dbReference type="PANTHER" id="PTHR43295">
    <property type="entry name" value="ARGININE DECARBOXYLASE"/>
    <property type="match status" value="1"/>
</dbReference>
<dbReference type="Pfam" id="PF02784">
    <property type="entry name" value="Orn_Arg_deC_N"/>
    <property type="match status" value="1"/>
</dbReference>
<dbReference type="InterPro" id="IPR029066">
    <property type="entry name" value="PLP-binding_barrel"/>
</dbReference>
<keyword evidence="5" id="KW-1185">Reference proteome</keyword>
<proteinExistence type="predicted"/>
<keyword evidence="2" id="KW-0663">Pyridoxal phosphate</keyword>
<dbReference type="Gene3D" id="3.20.20.10">
    <property type="entry name" value="Alanine racemase"/>
    <property type="match status" value="1"/>
</dbReference>
<evidence type="ECO:0000313" key="5">
    <source>
        <dbReference type="Proteomes" id="UP000029736"/>
    </source>
</evidence>
<organism evidence="4 5">
    <name type="scientific">Phaeodactylibacter xiamenensis</name>
    <dbReference type="NCBI Taxonomy" id="1524460"/>
    <lineage>
        <taxon>Bacteria</taxon>
        <taxon>Pseudomonadati</taxon>
        <taxon>Bacteroidota</taxon>
        <taxon>Saprospiria</taxon>
        <taxon>Saprospirales</taxon>
        <taxon>Haliscomenobacteraceae</taxon>
        <taxon>Phaeodactylibacter</taxon>
    </lineage>
</organism>
<sequence length="467" mass="53995">MAATNRYFDLIDQTFYFPQEGFDLEDGNLLFNGVPLRYLIQKYGTPLKLTYLPKIGSQIKKARNMFTRAMKAMGYRGKYHYCYCTKSSHFSHVLNEVLRHGVEIETSSAFDIDLIRRLHKRGRLQKETIIVCNGFKTRGYLERIAALINDGFENVIPVCDNMAELDFYEQHVKGVCKIGLRVATEEEPNFEFYTSRLGIRHADVLRFFEERVKNNDKFQLKMLHFFVDTGIKDSLYYWGELKKAIKLYCELKRNSQDLKAINIGGGMPIRNSLGFEFDYKYMVKEIVGLISQACEEEEIPEPDIFTEFGKYTVGESGATIFSVLGQKLQNDSEMWYMIDNSLMTTLPDTWGISERFILLPINKWYNDYRRVNIGGLSCDNSDYYNSEVHESQVYLPAFPSTDEEPLYLGFFHTGAYQDSISGYGGIKHCLIPSPKHILVYKDDQGNLVDELYQAEQSPEAMLKILGY</sequence>
<dbReference type="Proteomes" id="UP000029736">
    <property type="component" value="Unassembled WGS sequence"/>
</dbReference>
<gene>
    <name evidence="4" type="ORF">IX84_19920</name>
</gene>
<dbReference type="AlphaFoldDB" id="A0A098S4J9"/>
<feature type="domain" description="Orn/DAP/Arg decarboxylase 2 N-terminal" evidence="3">
    <location>
        <begin position="65"/>
        <end position="313"/>
    </location>
</feature>
<evidence type="ECO:0000256" key="1">
    <source>
        <dbReference type="ARBA" id="ARBA00001933"/>
    </source>
</evidence>
<dbReference type="InterPro" id="IPR009006">
    <property type="entry name" value="Ala_racemase/Decarboxylase_C"/>
</dbReference>
<comment type="caution">
    <text evidence="4">The sequence shown here is derived from an EMBL/GenBank/DDBJ whole genome shotgun (WGS) entry which is preliminary data.</text>
</comment>
<dbReference type="SUPFAM" id="SSF51419">
    <property type="entry name" value="PLP-binding barrel"/>
    <property type="match status" value="1"/>
</dbReference>
<dbReference type="EMBL" id="JPOS01000075">
    <property type="protein sequence ID" value="KGE86738.1"/>
    <property type="molecule type" value="Genomic_DNA"/>
</dbReference>
<dbReference type="GO" id="GO:0008792">
    <property type="term" value="F:arginine decarboxylase activity"/>
    <property type="evidence" value="ECO:0007669"/>
    <property type="project" value="InterPro"/>
</dbReference>
<dbReference type="InterPro" id="IPR002985">
    <property type="entry name" value="Arg_decrbxlase"/>
</dbReference>
<evidence type="ECO:0000256" key="2">
    <source>
        <dbReference type="ARBA" id="ARBA00022898"/>
    </source>
</evidence>
<dbReference type="RefSeq" id="WP_044224288.1">
    <property type="nucleotide sequence ID" value="NZ_JBKAGJ010000016.1"/>
</dbReference>
<dbReference type="PANTHER" id="PTHR43295:SF9">
    <property type="entry name" value="BIOSYNTHETIC ARGININE DECARBOXYLASE"/>
    <property type="match status" value="1"/>
</dbReference>
<dbReference type="GO" id="GO:0008295">
    <property type="term" value="P:spermidine biosynthetic process"/>
    <property type="evidence" value="ECO:0007669"/>
    <property type="project" value="InterPro"/>
</dbReference>